<gene>
    <name evidence="2" type="ORF">BDBG_07883</name>
</gene>
<dbReference type="VEuPathDB" id="FungiDB:BDBG_07883"/>
<dbReference type="STRING" id="559298.A0A179UXL0"/>
<reference evidence="3" key="1">
    <citation type="journal article" date="2015" name="PLoS Genet.">
        <title>The dynamic genome and transcriptome of the human fungal pathogen Blastomyces and close relative Emmonsia.</title>
        <authorList>
            <person name="Munoz J.F."/>
            <person name="Gauthier G.M."/>
            <person name="Desjardins C.A."/>
            <person name="Gallo J.E."/>
            <person name="Holder J."/>
            <person name="Sullivan T.D."/>
            <person name="Marty A.J."/>
            <person name="Carmen J.C."/>
            <person name="Chen Z."/>
            <person name="Ding L."/>
            <person name="Gujja S."/>
            <person name="Magrini V."/>
            <person name="Misas E."/>
            <person name="Mitreva M."/>
            <person name="Priest M."/>
            <person name="Saif S."/>
            <person name="Whiston E.A."/>
            <person name="Young S."/>
            <person name="Zeng Q."/>
            <person name="Goldman W.E."/>
            <person name="Mardis E.R."/>
            <person name="Taylor J.W."/>
            <person name="McEwen J.G."/>
            <person name="Clay O.K."/>
            <person name="Klein B.S."/>
            <person name="Cuomo C.A."/>
        </authorList>
    </citation>
    <scope>NUCLEOTIDE SEQUENCE [LARGE SCALE GENOMIC DNA]</scope>
    <source>
        <strain evidence="3">SLH14081</strain>
    </source>
</reference>
<dbReference type="PANTHER" id="PTHR40788:SF2">
    <property type="entry name" value="CLR5 DOMAIN-CONTAINING PROTEIN"/>
    <property type="match status" value="1"/>
</dbReference>
<dbReference type="KEGG" id="bgh:BDBG_07883"/>
<dbReference type="EMBL" id="GG657468">
    <property type="protein sequence ID" value="OAT12553.1"/>
    <property type="molecule type" value="Genomic_DNA"/>
</dbReference>
<dbReference type="OrthoDB" id="2922289at2759"/>
<keyword evidence="3" id="KW-1185">Reference proteome</keyword>
<evidence type="ECO:0000256" key="1">
    <source>
        <dbReference type="SAM" id="MobiDB-lite"/>
    </source>
</evidence>
<name>A0A179UXL0_BLAGS</name>
<proteinExistence type="predicted"/>
<protein>
    <submittedName>
        <fullName evidence="2">Uncharacterized protein</fullName>
    </submittedName>
</protein>
<evidence type="ECO:0000313" key="2">
    <source>
        <dbReference type="EMBL" id="OAT12553.1"/>
    </source>
</evidence>
<accession>A0A179UXL0</accession>
<dbReference type="PANTHER" id="PTHR40788">
    <property type="entry name" value="CLR5 DOMAIN-CONTAINING PROTEIN-RELATED"/>
    <property type="match status" value="1"/>
</dbReference>
<dbReference type="AlphaFoldDB" id="A0A179UXL0"/>
<dbReference type="RefSeq" id="XP_002621665.1">
    <property type="nucleotide sequence ID" value="XM_002621619.2"/>
</dbReference>
<dbReference type="GeneID" id="8502034"/>
<dbReference type="Proteomes" id="UP000002038">
    <property type="component" value="Unassembled WGS sequence"/>
</dbReference>
<organism evidence="2 3">
    <name type="scientific">Blastomyces gilchristii (strain SLH14081)</name>
    <name type="common">Blastomyces dermatitidis</name>
    <dbReference type="NCBI Taxonomy" id="559298"/>
    <lineage>
        <taxon>Eukaryota</taxon>
        <taxon>Fungi</taxon>
        <taxon>Dikarya</taxon>
        <taxon>Ascomycota</taxon>
        <taxon>Pezizomycotina</taxon>
        <taxon>Eurotiomycetes</taxon>
        <taxon>Eurotiomycetidae</taxon>
        <taxon>Onygenales</taxon>
        <taxon>Ajellomycetaceae</taxon>
        <taxon>Blastomyces</taxon>
    </lineage>
</organism>
<evidence type="ECO:0000313" key="3">
    <source>
        <dbReference type="Proteomes" id="UP000002038"/>
    </source>
</evidence>
<feature type="region of interest" description="Disordered" evidence="1">
    <location>
        <begin position="669"/>
        <end position="697"/>
    </location>
</feature>
<sequence>MAFPSDFYSNMGAMFDSMPPGLPRPSDFPSPEKARRQAREYSTAILTSWITLRKILDRHEAVLRKRWLKKSREQRRRILVSAFRDIPSTHRPDYDAFRKGCGLVSRDAYLWPYINIEDLVEFKTLLLFLNARGRNPPSMFAHSDFDAIHLGLVSGTICPAFLNEYTILFEGETVNTYGRMVSWDEDDEAFDLMYSGIGVQPGEGLLILEIQDKIMEFLVSCCRGILQDMDPTALTDPNIPAQPEPPAIVKDATEWPTMASIAAESPYRVPANIDFEQLRAVVAARRSAAVHHIWALREDPGYFHDTLGDCSEHRQEPMLDENKKPHPLFGTDMFWARVYGSVINSAYEHLVGFDALYHQIEKLVDLRERYAAEISPNAALPREYMKELLVLKECLDILSKGPIEDLKMALPASPPMRSLFVRGQHAPGSTVIPVMTKKGVGTNYFYWLFQILWDPQQLFLCRLPDLTDEIERLVHSDPKEKAKFSPAVTSMFSDLGLLAGTLREVNTYFPWAAGMDQQKEMLFQSGEISREAKNFLLPIIDVSKYFRDQELVNLKLETPFDGRFTYPSDKRRTQQHVEAMRTAEQNLDSFWETIDQYYKRNTGRTLLESFRHLLPDDRQLERTPEWVSPPTKPAVDPSNDIYEPFSQLNVQDETKLRAKGTADERIKIKTKGTPHPQPDTEPSIPHHGTPRHIPDTQPTFRISKRALKVFSTLFHDPSREDQPGEIPWSDFLHSMVSAGFGPAKLYGSVWQFTPTKLDVSRSIQFHEPHPRSKIPFRVARRFGRRLNRAYGWHAGMFALAEQN</sequence>